<feature type="compositionally biased region" description="Low complexity" evidence="1">
    <location>
        <begin position="232"/>
        <end position="241"/>
    </location>
</feature>
<evidence type="ECO:0000313" key="2">
    <source>
        <dbReference type="EnsemblMetazoa" id="ACOM023694-PA.1"/>
    </source>
</evidence>
<feature type="compositionally biased region" description="Low complexity" evidence="1">
    <location>
        <begin position="1"/>
        <end position="13"/>
    </location>
</feature>
<evidence type="ECO:0000256" key="1">
    <source>
        <dbReference type="SAM" id="MobiDB-lite"/>
    </source>
</evidence>
<feature type="compositionally biased region" description="Low complexity" evidence="1">
    <location>
        <begin position="336"/>
        <end position="351"/>
    </location>
</feature>
<feature type="compositionally biased region" description="Low complexity" evidence="1">
    <location>
        <begin position="155"/>
        <end position="165"/>
    </location>
</feature>
<dbReference type="PRINTS" id="PR01217">
    <property type="entry name" value="PRICHEXTENSN"/>
</dbReference>
<reference evidence="2" key="1">
    <citation type="submission" date="2022-08" db="UniProtKB">
        <authorList>
            <consortium name="EnsemblMetazoa"/>
        </authorList>
    </citation>
    <scope>IDENTIFICATION</scope>
</reference>
<dbReference type="VEuPathDB" id="VectorBase:ACON2_035508"/>
<sequence>LFGGTTTTTVPTTANSSSAMGNGSVPTVAAVPVAPKPVPNYGKPNLAPKPPGMQLGGTAADGGSGTRPTVSRHQSMRSPRSPPVSQTAPAFPANHFGTMRGPPSSAAMFQSSESIVRPVREVTGRPSAPPPKPPTMKPPPPPPVRSVSNTNLTHLPPSLSLAPSSQDNTGGTSSPATEPTTFGSVNNVSSLTLADELRAKVSNVNLSVAGSSANSISTGNLSVLGGGSTLTKGGSLKTTAAPPLPPHRTSPAPPPPVPASTLNSGEAPVPPQRISSIRNSAGSGGSLPAVPTVGSVTSSSSSHNQSHHSQSSTVIITSTSTSAAGGGGSLHRKDTSLTSVSSSSSAAATSSKMPLPEIDLEAKYAFYFHKVTEFPQPIPFLNVPKIYQSELRQQQQQQQGAAQPQPPHRQ</sequence>
<protein>
    <recommendedName>
        <fullName evidence="3">WH2 domain-containing protein</fullName>
    </recommendedName>
</protein>
<feature type="compositionally biased region" description="Pro residues" evidence="1">
    <location>
        <begin position="242"/>
        <end position="258"/>
    </location>
</feature>
<dbReference type="EnsemblMetazoa" id="ACOM023694-RA">
    <property type="protein sequence ID" value="ACOM023694-PA.1"/>
    <property type="gene ID" value="ACOM023694"/>
</dbReference>
<feature type="compositionally biased region" description="Low complexity" evidence="1">
    <location>
        <begin position="295"/>
        <end position="323"/>
    </location>
</feature>
<evidence type="ECO:0008006" key="3">
    <source>
        <dbReference type="Google" id="ProtNLM"/>
    </source>
</evidence>
<feature type="compositionally biased region" description="Polar residues" evidence="1">
    <location>
        <begin position="66"/>
        <end position="88"/>
    </location>
</feature>
<feature type="region of interest" description="Disordered" evidence="1">
    <location>
        <begin position="232"/>
        <end position="352"/>
    </location>
</feature>
<feature type="region of interest" description="Disordered" evidence="1">
    <location>
        <begin position="389"/>
        <end position="410"/>
    </location>
</feature>
<dbReference type="AlphaFoldDB" id="A0A8W7P281"/>
<name>A0A8W7P281_ANOCL</name>
<dbReference type="Proteomes" id="UP000075882">
    <property type="component" value="Unassembled WGS sequence"/>
</dbReference>
<accession>A0A8W7P281</accession>
<organism evidence="2">
    <name type="scientific">Anopheles coluzzii</name>
    <name type="common">African malaria mosquito</name>
    <dbReference type="NCBI Taxonomy" id="1518534"/>
    <lineage>
        <taxon>Eukaryota</taxon>
        <taxon>Metazoa</taxon>
        <taxon>Ecdysozoa</taxon>
        <taxon>Arthropoda</taxon>
        <taxon>Hexapoda</taxon>
        <taxon>Insecta</taxon>
        <taxon>Pterygota</taxon>
        <taxon>Neoptera</taxon>
        <taxon>Endopterygota</taxon>
        <taxon>Diptera</taxon>
        <taxon>Nematocera</taxon>
        <taxon>Culicoidea</taxon>
        <taxon>Culicidae</taxon>
        <taxon>Anophelinae</taxon>
        <taxon>Anopheles</taxon>
    </lineage>
</organism>
<feature type="compositionally biased region" description="Low complexity" evidence="1">
    <location>
        <begin position="393"/>
        <end position="403"/>
    </location>
</feature>
<feature type="compositionally biased region" description="Polar residues" evidence="1">
    <location>
        <begin position="166"/>
        <end position="184"/>
    </location>
</feature>
<feature type="compositionally biased region" description="Pro residues" evidence="1">
    <location>
        <begin position="127"/>
        <end position="144"/>
    </location>
</feature>
<feature type="region of interest" description="Disordered" evidence="1">
    <location>
        <begin position="1"/>
        <end position="184"/>
    </location>
</feature>
<proteinExistence type="predicted"/>